<dbReference type="EMBL" id="GG673940">
    <property type="protein sequence ID" value="EER14702.1"/>
    <property type="molecule type" value="Genomic_DNA"/>
</dbReference>
<dbReference type="InParanoid" id="C5KLE0"/>
<protein>
    <submittedName>
        <fullName evidence="1">Uncharacterized protein</fullName>
    </submittedName>
</protein>
<organism evidence="2">
    <name type="scientific">Perkinsus marinus (strain ATCC 50983 / TXsc)</name>
    <dbReference type="NCBI Taxonomy" id="423536"/>
    <lineage>
        <taxon>Eukaryota</taxon>
        <taxon>Sar</taxon>
        <taxon>Alveolata</taxon>
        <taxon>Perkinsozoa</taxon>
        <taxon>Perkinsea</taxon>
        <taxon>Perkinsida</taxon>
        <taxon>Perkinsidae</taxon>
        <taxon>Perkinsus</taxon>
    </lineage>
</organism>
<accession>C5KLE0</accession>
<keyword evidence="2" id="KW-1185">Reference proteome</keyword>
<dbReference type="RefSeq" id="XP_002782906.1">
    <property type="nucleotide sequence ID" value="XM_002782860.1"/>
</dbReference>
<feature type="non-terminal residue" evidence="1">
    <location>
        <position position="219"/>
    </location>
</feature>
<dbReference type="AlphaFoldDB" id="C5KLE0"/>
<dbReference type="GeneID" id="9045891"/>
<dbReference type="Proteomes" id="UP000007800">
    <property type="component" value="Unassembled WGS sequence"/>
</dbReference>
<reference evidence="1 2" key="1">
    <citation type="submission" date="2008-07" db="EMBL/GenBank/DDBJ databases">
        <authorList>
            <person name="El-Sayed N."/>
            <person name="Caler E."/>
            <person name="Inman J."/>
            <person name="Amedeo P."/>
            <person name="Hass B."/>
            <person name="Wortman J."/>
        </authorList>
    </citation>
    <scope>NUCLEOTIDE SEQUENCE [LARGE SCALE GENOMIC DNA]</scope>
    <source>
        <strain evidence="2">ATCC 50983 / TXsc</strain>
    </source>
</reference>
<sequence length="219" mass="24468">MALFDEVFLQLAESILDKVYFKSVPFNLVKLEDWLVLRLVSELKKEKDSFPTVEELETLLRSGLKRAITLVVGSPSDSDFAMKPINAFMLYSSIVFPALLDKLTEAAIPIEASEDVKRAYRLGKFVAIRQINDAAEYSIFVTGFGDRLRASRFRFPPPSAPVAPVDGSFHSVEQVERDAPATTSYDALFVASAEPSQSFRYKKMMSESDLAAILRAVDK</sequence>
<gene>
    <name evidence="1" type="ORF">Pmar_PMAR000597</name>
</gene>
<proteinExistence type="predicted"/>
<evidence type="ECO:0000313" key="2">
    <source>
        <dbReference type="Proteomes" id="UP000007800"/>
    </source>
</evidence>
<name>C5KLE0_PERM5</name>
<evidence type="ECO:0000313" key="1">
    <source>
        <dbReference type="EMBL" id="EER14702.1"/>
    </source>
</evidence>